<dbReference type="OrthoDB" id="6511194at2759"/>
<dbReference type="EMBL" id="JADNRY010000212">
    <property type="protein sequence ID" value="KAF9061153.1"/>
    <property type="molecule type" value="Genomic_DNA"/>
</dbReference>
<dbReference type="AlphaFoldDB" id="A0A9P5PCY0"/>
<dbReference type="PANTHER" id="PTHR35871">
    <property type="entry name" value="EXPRESSED PROTEIN"/>
    <property type="match status" value="1"/>
</dbReference>
<keyword evidence="2" id="KW-1185">Reference proteome</keyword>
<protein>
    <submittedName>
        <fullName evidence="1">Uncharacterized protein</fullName>
    </submittedName>
</protein>
<reference evidence="1" key="1">
    <citation type="submission" date="2020-11" db="EMBL/GenBank/DDBJ databases">
        <authorList>
            <consortium name="DOE Joint Genome Institute"/>
            <person name="Ahrendt S."/>
            <person name="Riley R."/>
            <person name="Andreopoulos W."/>
            <person name="Labutti K."/>
            <person name="Pangilinan J."/>
            <person name="Ruiz-Duenas F.J."/>
            <person name="Barrasa J.M."/>
            <person name="Sanchez-Garcia M."/>
            <person name="Camarero S."/>
            <person name="Miyauchi S."/>
            <person name="Serrano A."/>
            <person name="Linde D."/>
            <person name="Babiker R."/>
            <person name="Drula E."/>
            <person name="Ayuso-Fernandez I."/>
            <person name="Pacheco R."/>
            <person name="Padilla G."/>
            <person name="Ferreira P."/>
            <person name="Barriuso J."/>
            <person name="Kellner H."/>
            <person name="Castanera R."/>
            <person name="Alfaro M."/>
            <person name="Ramirez L."/>
            <person name="Pisabarro A.G."/>
            <person name="Kuo A."/>
            <person name="Tritt A."/>
            <person name="Lipzen A."/>
            <person name="He G."/>
            <person name="Yan M."/>
            <person name="Ng V."/>
            <person name="Cullen D."/>
            <person name="Martin F."/>
            <person name="Rosso M.-N."/>
            <person name="Henrissat B."/>
            <person name="Hibbett D."/>
            <person name="Martinez A.T."/>
            <person name="Grigoriev I.V."/>
        </authorList>
    </citation>
    <scope>NUCLEOTIDE SEQUENCE</scope>
    <source>
        <strain evidence="1">AH 40177</strain>
    </source>
</reference>
<proteinExistence type="predicted"/>
<sequence length="601" mass="68873">MPSEYESGPDIKEIPSQKYLNKMRFTVDWEKLADPAEACARLNALFNELKDLENHAEIPTKSDAALNALHYKDWPALHKAAEVLTLRSRDKKIGVVLHTRISAMRARCSQSLSGPVHKIYLETSIVPGGSHLGELPTPGYSHFHSLMLDDEDFSSELKVFLLEKAKKGYIFARDVVEFVATPETQAKVAKNGKPVEISLRTAQRWLKKLDWRYGMKQKGMYIDGHERQDMVAYRKEFLKRWKEYEKRMVTYDNNGNPSFPKGFPVPQGPRFRLILVTHNESTFYAHDRRKSVWTNSTQGPTPERKGDGPSIMVSAYLTPDWGLLRDEGDEAQLFFEARKNRDGYFDGDNLLKETQKAIDIFNNKTHGMMTALFMFDNAPGHQKRAPDALSAQKMPKNPNKGWTHHPNGPKMRDARFADGTPQPLYFPNDHPTMPGWFKGTQQILTERNLYLVGGLRAACTSKCKDNAINCCCRRVLFLQPDFVAQKSQLQELVESQGHLCDFYPKYHCELNFIEMYCGAGKYRYRMSPKTEKMEEMRANVKECLDAVPDIQILRYANRSARFIHAYSEGLDGAQAAYINRRYHGHHALPPDMIRAAWEALP</sequence>
<dbReference type="GO" id="GO:0003676">
    <property type="term" value="F:nucleic acid binding"/>
    <property type="evidence" value="ECO:0007669"/>
    <property type="project" value="InterPro"/>
</dbReference>
<dbReference type="InterPro" id="IPR036397">
    <property type="entry name" value="RNaseH_sf"/>
</dbReference>
<evidence type="ECO:0000313" key="2">
    <source>
        <dbReference type="Proteomes" id="UP000772434"/>
    </source>
</evidence>
<organism evidence="1 2">
    <name type="scientific">Rhodocollybia butyracea</name>
    <dbReference type="NCBI Taxonomy" id="206335"/>
    <lineage>
        <taxon>Eukaryota</taxon>
        <taxon>Fungi</taxon>
        <taxon>Dikarya</taxon>
        <taxon>Basidiomycota</taxon>
        <taxon>Agaricomycotina</taxon>
        <taxon>Agaricomycetes</taxon>
        <taxon>Agaricomycetidae</taxon>
        <taxon>Agaricales</taxon>
        <taxon>Marasmiineae</taxon>
        <taxon>Omphalotaceae</taxon>
        <taxon>Rhodocollybia</taxon>
    </lineage>
</organism>
<dbReference type="PANTHER" id="PTHR35871:SF1">
    <property type="entry name" value="CXC1-LIKE CYSTEINE CLUSTER ASSOCIATED WITH KDZ TRANSPOSASES DOMAIN-CONTAINING PROTEIN"/>
    <property type="match status" value="1"/>
</dbReference>
<name>A0A9P5PCY0_9AGAR</name>
<dbReference type="Gene3D" id="3.30.420.10">
    <property type="entry name" value="Ribonuclease H-like superfamily/Ribonuclease H"/>
    <property type="match status" value="1"/>
</dbReference>
<comment type="caution">
    <text evidence="1">The sequence shown here is derived from an EMBL/GenBank/DDBJ whole genome shotgun (WGS) entry which is preliminary data.</text>
</comment>
<accession>A0A9P5PCY0</accession>
<gene>
    <name evidence="1" type="ORF">BDP27DRAFT_1429259</name>
</gene>
<dbReference type="Proteomes" id="UP000772434">
    <property type="component" value="Unassembled WGS sequence"/>
</dbReference>
<evidence type="ECO:0000313" key="1">
    <source>
        <dbReference type="EMBL" id="KAF9061153.1"/>
    </source>
</evidence>